<dbReference type="AlphaFoldDB" id="A0AB36ZZC4"/>
<organism evidence="1 2">
    <name type="scientific">Malaciobacter marinus</name>
    <dbReference type="NCBI Taxonomy" id="505249"/>
    <lineage>
        <taxon>Bacteria</taxon>
        <taxon>Pseudomonadati</taxon>
        <taxon>Campylobacterota</taxon>
        <taxon>Epsilonproteobacteria</taxon>
        <taxon>Campylobacterales</taxon>
        <taxon>Arcobacteraceae</taxon>
        <taxon>Malaciobacter</taxon>
    </lineage>
</organism>
<comment type="caution">
    <text evidence="1">The sequence shown here is derived from an EMBL/GenBank/DDBJ whole genome shotgun (WGS) entry which is preliminary data.</text>
</comment>
<dbReference type="EMBL" id="PTIW01000001">
    <property type="protein sequence ID" value="PPK62821.1"/>
    <property type="molecule type" value="Genomic_DNA"/>
</dbReference>
<dbReference type="RefSeq" id="WP_104411531.1">
    <property type="nucleotide sequence ID" value="NZ_PTIW01000001.1"/>
</dbReference>
<proteinExistence type="predicted"/>
<dbReference type="Proteomes" id="UP000239861">
    <property type="component" value="Unassembled WGS sequence"/>
</dbReference>
<gene>
    <name evidence="1" type="ORF">B0F89_10119</name>
</gene>
<protein>
    <submittedName>
        <fullName evidence="1">Uncharacterized protein</fullName>
    </submittedName>
</protein>
<sequence>MEQKVFSVMQEEFTKHYDFYKDYDDMVINKETGQIFKSNFINGIVQLVPVSNNTAMEKIEQGLSEFAKELKRQGF</sequence>
<name>A0AB36ZZC4_9BACT</name>
<evidence type="ECO:0000313" key="2">
    <source>
        <dbReference type="Proteomes" id="UP000239861"/>
    </source>
</evidence>
<accession>A0AB36ZZC4</accession>
<evidence type="ECO:0000313" key="1">
    <source>
        <dbReference type="EMBL" id="PPK62821.1"/>
    </source>
</evidence>
<reference evidence="1 2" key="1">
    <citation type="submission" date="2018-02" db="EMBL/GenBank/DDBJ databases">
        <title>Subsurface microbial communities from deep shales in Ohio and West Virginia, USA.</title>
        <authorList>
            <person name="Wrighton K."/>
        </authorList>
    </citation>
    <scope>NUCLEOTIDE SEQUENCE [LARGE SCALE GENOMIC DNA]</scope>
    <source>
        <strain evidence="1 2">MARC-MIP3H16</strain>
    </source>
</reference>